<protein>
    <submittedName>
        <fullName evidence="2">Uncharacterized protein</fullName>
    </submittedName>
</protein>
<dbReference type="AlphaFoldDB" id="A0A151LB21"/>
<dbReference type="KEGG" id="pgab:PGSY75_1449800"/>
<organism evidence="2 3">
    <name type="scientific">Plasmodium gaboni</name>
    <dbReference type="NCBI Taxonomy" id="647221"/>
    <lineage>
        <taxon>Eukaryota</taxon>
        <taxon>Sar</taxon>
        <taxon>Alveolata</taxon>
        <taxon>Apicomplexa</taxon>
        <taxon>Aconoidasida</taxon>
        <taxon>Haemosporida</taxon>
        <taxon>Plasmodiidae</taxon>
        <taxon>Plasmodium</taxon>
        <taxon>Plasmodium (Laverania)</taxon>
    </lineage>
</organism>
<reference evidence="2 3" key="1">
    <citation type="journal article" date="2016" name="Nat. Commun.">
        <title>Genomes of cryptic chimpanzee Plasmodium species reveal key evolutionary events leading to human malaria.</title>
        <authorList>
            <person name="Sundararaman S.A."/>
            <person name="Plenderleith L.J."/>
            <person name="Liu W."/>
            <person name="Loy D.E."/>
            <person name="Learn G.H."/>
            <person name="Li Y."/>
            <person name="Shaw K.S."/>
            <person name="Ayouba A."/>
            <person name="Peeters M."/>
            <person name="Speede S."/>
            <person name="Shaw G.M."/>
            <person name="Bushman F.D."/>
            <person name="Brisson D."/>
            <person name="Rayner J.C."/>
            <person name="Sharp P.M."/>
            <person name="Hahn B.H."/>
        </authorList>
    </citation>
    <scope>NUCLEOTIDE SEQUENCE [LARGE SCALE GENOMIC DNA]</scope>
    <source>
        <strain evidence="2 3">SY75</strain>
    </source>
</reference>
<evidence type="ECO:0000313" key="2">
    <source>
        <dbReference type="EMBL" id="KYN96087.1"/>
    </source>
</evidence>
<accession>A0A151LB21</accession>
<dbReference type="GeneID" id="29778784"/>
<evidence type="ECO:0000256" key="1">
    <source>
        <dbReference type="SAM" id="MobiDB-lite"/>
    </source>
</evidence>
<evidence type="ECO:0000313" key="3">
    <source>
        <dbReference type="Proteomes" id="UP000076004"/>
    </source>
</evidence>
<dbReference type="RefSeq" id="XP_018639553.1">
    <property type="nucleotide sequence ID" value="XM_018788181.1"/>
</dbReference>
<feature type="region of interest" description="Disordered" evidence="1">
    <location>
        <begin position="1"/>
        <end position="31"/>
    </location>
</feature>
<proteinExistence type="predicted"/>
<name>A0A151LB21_9APIC</name>
<dbReference type="VEuPathDB" id="PlasmoDB:PGSY75_1449800"/>
<dbReference type="Proteomes" id="UP000076004">
    <property type="component" value="Unassembled WGS sequence"/>
</dbReference>
<comment type="caution">
    <text evidence="2">The sequence shown here is derived from an EMBL/GenBank/DDBJ whole genome shotgun (WGS) entry which is preliminary data.</text>
</comment>
<dbReference type="EMBL" id="LVLB01000015">
    <property type="protein sequence ID" value="KYN96087.1"/>
    <property type="molecule type" value="Genomic_DNA"/>
</dbReference>
<sequence length="179" mass="21002">MANEPNEKISCPTLKDQKDEHEKQTVVSPNSSCEEEKEIEEHALYVPQNLVCLICYDDIDESNYIEYKTDEHSKWYPSKFCLNCTGILIDSQYEKYINSVQKSECLKEQTSLLKLGPPINVKDKNGYPESDDKEIYSLWYFCDKKIHSAKLKGSLMGEERMKLWNELKNFLIKEEKKEL</sequence>
<feature type="compositionally biased region" description="Basic and acidic residues" evidence="1">
    <location>
        <begin position="15"/>
        <end position="24"/>
    </location>
</feature>
<gene>
    <name evidence="2" type="ORF">PGSY75_1449800</name>
</gene>
<dbReference type="VEuPathDB" id="PlasmoDB:PGABG01_1448600"/>